<evidence type="ECO:0000256" key="2">
    <source>
        <dbReference type="ARBA" id="ARBA00022748"/>
    </source>
</evidence>
<keyword evidence="5" id="KW-0676">Redox-active center</keyword>
<proteinExistence type="predicted"/>
<feature type="chain" id="PRO_5047110444" evidence="7">
    <location>
        <begin position="23"/>
        <end position="201"/>
    </location>
</feature>
<dbReference type="EMBL" id="JBJDQH010000004">
    <property type="protein sequence ID" value="MFK4265581.1"/>
    <property type="molecule type" value="Genomic_DNA"/>
</dbReference>
<evidence type="ECO:0000256" key="3">
    <source>
        <dbReference type="ARBA" id="ARBA00022968"/>
    </source>
</evidence>
<feature type="signal peptide" evidence="7">
    <location>
        <begin position="1"/>
        <end position="22"/>
    </location>
</feature>
<dbReference type="Gene3D" id="3.40.30.10">
    <property type="entry name" value="Glutaredoxin"/>
    <property type="match status" value="1"/>
</dbReference>
<evidence type="ECO:0000313" key="9">
    <source>
        <dbReference type="EMBL" id="MFK4265581.1"/>
    </source>
</evidence>
<evidence type="ECO:0000256" key="5">
    <source>
        <dbReference type="ARBA" id="ARBA00023284"/>
    </source>
</evidence>
<dbReference type="PROSITE" id="PS51352">
    <property type="entry name" value="THIOREDOXIN_2"/>
    <property type="match status" value="1"/>
</dbReference>
<protein>
    <submittedName>
        <fullName evidence="9">TlpA family protein disulfide reductase</fullName>
    </submittedName>
</protein>
<dbReference type="InterPro" id="IPR050553">
    <property type="entry name" value="Thioredoxin_ResA/DsbE_sf"/>
</dbReference>
<evidence type="ECO:0000259" key="8">
    <source>
        <dbReference type="PROSITE" id="PS51352"/>
    </source>
</evidence>
<dbReference type="SUPFAM" id="SSF52833">
    <property type="entry name" value="Thioredoxin-like"/>
    <property type="match status" value="1"/>
</dbReference>
<feature type="domain" description="Thioredoxin" evidence="8">
    <location>
        <begin position="52"/>
        <end position="196"/>
    </location>
</feature>
<dbReference type="RefSeq" id="WP_358643795.1">
    <property type="nucleotide sequence ID" value="NZ_JBFAEV010000028.1"/>
</dbReference>
<comment type="caution">
    <text evidence="9">The sequence shown here is derived from an EMBL/GenBank/DDBJ whole genome shotgun (WGS) entry which is preliminary data.</text>
</comment>
<keyword evidence="7" id="KW-0732">Signal</keyword>
<dbReference type="PANTHER" id="PTHR42852:SF6">
    <property type="entry name" value="THIOL:DISULFIDE INTERCHANGE PROTEIN DSBE"/>
    <property type="match status" value="1"/>
</dbReference>
<comment type="subcellular location">
    <subcellularLocation>
        <location evidence="1">Cell envelope</location>
    </subcellularLocation>
</comment>
<evidence type="ECO:0000256" key="6">
    <source>
        <dbReference type="SAM" id="MobiDB-lite"/>
    </source>
</evidence>
<feature type="region of interest" description="Disordered" evidence="6">
    <location>
        <begin position="27"/>
        <end position="54"/>
    </location>
</feature>
<gene>
    <name evidence="9" type="ORF">ACI2L5_11645</name>
</gene>
<dbReference type="PROSITE" id="PS00194">
    <property type="entry name" value="THIOREDOXIN_1"/>
    <property type="match status" value="1"/>
</dbReference>
<keyword evidence="10" id="KW-1185">Reference proteome</keyword>
<keyword evidence="3" id="KW-0812">Transmembrane</keyword>
<evidence type="ECO:0000256" key="4">
    <source>
        <dbReference type="ARBA" id="ARBA00023157"/>
    </source>
</evidence>
<dbReference type="InterPro" id="IPR036249">
    <property type="entry name" value="Thioredoxin-like_sf"/>
</dbReference>
<dbReference type="PROSITE" id="PS51257">
    <property type="entry name" value="PROKAR_LIPOPROTEIN"/>
    <property type="match status" value="1"/>
</dbReference>
<evidence type="ECO:0000256" key="7">
    <source>
        <dbReference type="SAM" id="SignalP"/>
    </source>
</evidence>
<dbReference type="CDD" id="cd02966">
    <property type="entry name" value="TlpA_like_family"/>
    <property type="match status" value="1"/>
</dbReference>
<evidence type="ECO:0000256" key="1">
    <source>
        <dbReference type="ARBA" id="ARBA00004196"/>
    </source>
</evidence>
<feature type="compositionally biased region" description="Low complexity" evidence="6">
    <location>
        <begin position="27"/>
        <end position="38"/>
    </location>
</feature>
<keyword evidence="4" id="KW-1015">Disulfide bond</keyword>
<dbReference type="InterPro" id="IPR013740">
    <property type="entry name" value="Redoxin"/>
</dbReference>
<sequence>MNTRHFTSGSAAVLAAALLLSACGTGTSSSGDSGDGSSKQGGGNEVISSYAPGERKQLREISGKTLEGKPLDLADYKGHVVVVNLWGSNCGPCRAEAPNLVKVAKETEAEGVRFVGINTRDPSREAAIRFEEEYGVSYPSLYDQMGRIVLKLPRGSVNPQTIPSTIFLDGSGRLAARALVPLSERDLRGVLRPLIAEQKKA</sequence>
<reference evidence="9 10" key="1">
    <citation type="submission" date="2024-11" db="EMBL/GenBank/DDBJ databases">
        <title>The Natural Products Discovery Center: Release of the First 8490 Sequenced Strains for Exploring Actinobacteria Biosynthetic Diversity.</title>
        <authorList>
            <person name="Kalkreuter E."/>
            <person name="Kautsar S.A."/>
            <person name="Yang D."/>
            <person name="Bader C.D."/>
            <person name="Teijaro C.N."/>
            <person name="Fluegel L."/>
            <person name="Davis C.M."/>
            <person name="Simpson J.R."/>
            <person name="Lauterbach L."/>
            <person name="Steele A.D."/>
            <person name="Gui C."/>
            <person name="Meng S."/>
            <person name="Li G."/>
            <person name="Viehrig K."/>
            <person name="Ye F."/>
            <person name="Su P."/>
            <person name="Kiefer A.F."/>
            <person name="Nichols A."/>
            <person name="Cepeda A.J."/>
            <person name="Yan W."/>
            <person name="Fan B."/>
            <person name="Jiang Y."/>
            <person name="Adhikari A."/>
            <person name="Zheng C.-J."/>
            <person name="Schuster L."/>
            <person name="Cowan T.M."/>
            <person name="Smanski M.J."/>
            <person name="Chevrette M.G."/>
            <person name="De Carvalho L.P.S."/>
            <person name="Shen B."/>
        </authorList>
    </citation>
    <scope>NUCLEOTIDE SEQUENCE [LARGE SCALE GENOMIC DNA]</scope>
    <source>
        <strain evidence="9 10">NPDC020863</strain>
    </source>
</reference>
<name>A0ABW8LI32_9ACTN</name>
<keyword evidence="2" id="KW-0201">Cytochrome c-type biogenesis</keyword>
<organism evidence="9 10">
    <name type="scientific">Streptomyces milbemycinicus</name>
    <dbReference type="NCBI Taxonomy" id="476552"/>
    <lineage>
        <taxon>Bacteria</taxon>
        <taxon>Bacillati</taxon>
        <taxon>Actinomycetota</taxon>
        <taxon>Actinomycetes</taxon>
        <taxon>Kitasatosporales</taxon>
        <taxon>Streptomycetaceae</taxon>
        <taxon>Streptomyces</taxon>
    </lineage>
</organism>
<dbReference type="PANTHER" id="PTHR42852">
    <property type="entry name" value="THIOL:DISULFIDE INTERCHANGE PROTEIN DSBE"/>
    <property type="match status" value="1"/>
</dbReference>
<dbReference type="InterPro" id="IPR013766">
    <property type="entry name" value="Thioredoxin_domain"/>
</dbReference>
<keyword evidence="3" id="KW-0735">Signal-anchor</keyword>
<dbReference type="InterPro" id="IPR017937">
    <property type="entry name" value="Thioredoxin_CS"/>
</dbReference>
<evidence type="ECO:0000313" key="10">
    <source>
        <dbReference type="Proteomes" id="UP001620295"/>
    </source>
</evidence>
<dbReference type="Proteomes" id="UP001620295">
    <property type="component" value="Unassembled WGS sequence"/>
</dbReference>
<accession>A0ABW8LI32</accession>
<dbReference type="Pfam" id="PF08534">
    <property type="entry name" value="Redoxin"/>
    <property type="match status" value="1"/>
</dbReference>